<dbReference type="GO" id="GO:0005789">
    <property type="term" value="C:endoplasmic reticulum membrane"/>
    <property type="evidence" value="ECO:0007669"/>
    <property type="project" value="UniProtKB-SubCell"/>
</dbReference>
<feature type="transmembrane region" description="Helical" evidence="10">
    <location>
        <begin position="174"/>
        <end position="193"/>
    </location>
</feature>
<dbReference type="PANTHER" id="PTHR13205:SF15">
    <property type="entry name" value="DOLICHOL KINASE"/>
    <property type="match status" value="1"/>
</dbReference>
<dbReference type="InterPro" id="IPR032974">
    <property type="entry name" value="Polypren_kinase"/>
</dbReference>
<comment type="caution">
    <text evidence="11">The sequence shown here is derived from an EMBL/GenBank/DDBJ whole genome shotgun (WGS) entry which is preliminary data.</text>
</comment>
<name>A0ABC8SNN0_9AQUA</name>
<evidence type="ECO:0000256" key="2">
    <source>
        <dbReference type="ARBA" id="ARBA00010794"/>
    </source>
</evidence>
<evidence type="ECO:0000256" key="1">
    <source>
        <dbReference type="ARBA" id="ARBA00004477"/>
    </source>
</evidence>
<evidence type="ECO:0000256" key="8">
    <source>
        <dbReference type="ARBA" id="ARBA00022989"/>
    </source>
</evidence>
<dbReference type="PANTHER" id="PTHR13205">
    <property type="entry name" value="TRANSMEMBRANE PROTEIN 15-RELATED"/>
    <property type="match status" value="1"/>
</dbReference>
<keyword evidence="4" id="KW-0808">Transferase</keyword>
<feature type="transmembrane region" description="Helical" evidence="10">
    <location>
        <begin position="298"/>
        <end position="316"/>
    </location>
</feature>
<keyword evidence="5 10" id="KW-0812">Transmembrane</keyword>
<evidence type="ECO:0000256" key="3">
    <source>
        <dbReference type="ARBA" id="ARBA00012132"/>
    </source>
</evidence>
<keyword evidence="8 10" id="KW-1133">Transmembrane helix</keyword>
<keyword evidence="12" id="KW-1185">Reference proteome</keyword>
<accession>A0ABC8SNN0</accession>
<sequence length="374" mass="42067">MVAMASSLMNGERFVVVFFISQILFSTPFSLLYEAVSLTLLSLFALFVEIAVEFSSDSLSPFKSRPGASSGILLGAVTLPGLMVSRLIQLLRAVSLHEVGTKELEYLQLQYWATSASCFGVLVLLYIILCHQPNNNHSIYSQSNWSTKFSLISAALYAVMCCVCFATKLHNGSYTLLMLLWVLCHGLAAVKLIQHFLHTFPACASIGEALLVTTGLVVYFGDMFACTVAKVNEYLTSSENIFVQIVSKRSEISTIIQGMLLGLILFPLFFKLSLHIWELYTCSAQVEARENHEIGRTVIFYASLAFILILIIPLWMQFVQDFPVHPLIWYMPSFIIFIMPLFVLIILSDLEVEDFGYDRFSLIWELVEKSDMLC</sequence>
<evidence type="ECO:0000256" key="6">
    <source>
        <dbReference type="ARBA" id="ARBA00022777"/>
    </source>
</evidence>
<reference evidence="11 12" key="1">
    <citation type="submission" date="2024-02" db="EMBL/GenBank/DDBJ databases">
        <authorList>
            <person name="Vignale AGUSTIN F."/>
            <person name="Sosa J E."/>
            <person name="Modenutti C."/>
        </authorList>
    </citation>
    <scope>NUCLEOTIDE SEQUENCE [LARGE SCALE GENOMIC DNA]</scope>
</reference>
<evidence type="ECO:0000256" key="4">
    <source>
        <dbReference type="ARBA" id="ARBA00022679"/>
    </source>
</evidence>
<keyword evidence="7" id="KW-0256">Endoplasmic reticulum</keyword>
<comment type="subcellular location">
    <subcellularLocation>
        <location evidence="1">Endoplasmic reticulum membrane</location>
        <topology evidence="1">Multi-pass membrane protein</topology>
    </subcellularLocation>
</comment>
<feature type="transmembrane region" description="Helical" evidence="10">
    <location>
        <begin position="111"/>
        <end position="129"/>
    </location>
</feature>
<keyword evidence="6" id="KW-0418">Kinase</keyword>
<proteinExistence type="inferred from homology"/>
<dbReference type="Proteomes" id="UP001642360">
    <property type="component" value="Unassembled WGS sequence"/>
</dbReference>
<feature type="transmembrane region" description="Helical" evidence="10">
    <location>
        <begin position="328"/>
        <end position="347"/>
    </location>
</feature>
<dbReference type="EC" id="2.7.1.108" evidence="3"/>
<feature type="transmembrane region" description="Helical" evidence="10">
    <location>
        <begin position="149"/>
        <end position="168"/>
    </location>
</feature>
<evidence type="ECO:0000256" key="7">
    <source>
        <dbReference type="ARBA" id="ARBA00022824"/>
    </source>
</evidence>
<keyword evidence="9 10" id="KW-0472">Membrane</keyword>
<evidence type="ECO:0000256" key="9">
    <source>
        <dbReference type="ARBA" id="ARBA00023136"/>
    </source>
</evidence>
<dbReference type="GO" id="GO:0004168">
    <property type="term" value="F:dolichol kinase activity"/>
    <property type="evidence" value="ECO:0007669"/>
    <property type="project" value="UniProtKB-EC"/>
</dbReference>
<evidence type="ECO:0000313" key="12">
    <source>
        <dbReference type="Proteomes" id="UP001642360"/>
    </source>
</evidence>
<evidence type="ECO:0000313" key="11">
    <source>
        <dbReference type="EMBL" id="CAK9158537.1"/>
    </source>
</evidence>
<feature type="transmembrane region" description="Helical" evidence="10">
    <location>
        <begin position="255"/>
        <end position="277"/>
    </location>
</feature>
<dbReference type="AlphaFoldDB" id="A0ABC8SNN0"/>
<dbReference type="EMBL" id="CAUOFW020003192">
    <property type="protein sequence ID" value="CAK9158537.1"/>
    <property type="molecule type" value="Genomic_DNA"/>
</dbReference>
<organism evidence="11 12">
    <name type="scientific">Ilex paraguariensis</name>
    <name type="common">yerba mate</name>
    <dbReference type="NCBI Taxonomy" id="185542"/>
    <lineage>
        <taxon>Eukaryota</taxon>
        <taxon>Viridiplantae</taxon>
        <taxon>Streptophyta</taxon>
        <taxon>Embryophyta</taxon>
        <taxon>Tracheophyta</taxon>
        <taxon>Spermatophyta</taxon>
        <taxon>Magnoliopsida</taxon>
        <taxon>eudicotyledons</taxon>
        <taxon>Gunneridae</taxon>
        <taxon>Pentapetalae</taxon>
        <taxon>asterids</taxon>
        <taxon>campanulids</taxon>
        <taxon>Aquifoliales</taxon>
        <taxon>Aquifoliaceae</taxon>
        <taxon>Ilex</taxon>
    </lineage>
</organism>
<comment type="similarity">
    <text evidence="2">Belongs to the polyprenol kinase family.</text>
</comment>
<feature type="transmembrane region" description="Helical" evidence="10">
    <location>
        <begin position="35"/>
        <end position="52"/>
    </location>
</feature>
<protein>
    <recommendedName>
        <fullName evidence="3">dolichol kinase</fullName>
        <ecNumber evidence="3">2.7.1.108</ecNumber>
    </recommendedName>
</protein>
<feature type="transmembrane region" description="Helical" evidence="10">
    <location>
        <begin position="72"/>
        <end position="91"/>
    </location>
</feature>
<feature type="transmembrane region" description="Helical" evidence="10">
    <location>
        <begin position="200"/>
        <end position="220"/>
    </location>
</feature>
<evidence type="ECO:0000256" key="10">
    <source>
        <dbReference type="SAM" id="Phobius"/>
    </source>
</evidence>
<gene>
    <name evidence="11" type="ORF">ILEXP_LOCUS27181</name>
</gene>
<evidence type="ECO:0000256" key="5">
    <source>
        <dbReference type="ARBA" id="ARBA00022692"/>
    </source>
</evidence>